<gene>
    <name evidence="1" type="ORF">AAEO56_04645</name>
</gene>
<reference evidence="1 2" key="1">
    <citation type="submission" date="2024-04" db="EMBL/GenBank/DDBJ databases">
        <title>Flavobacterium sp. DGU11 16S ribosomal RNA gene Genome sequencing and assembly.</title>
        <authorList>
            <person name="Park S."/>
        </authorList>
    </citation>
    <scope>NUCLEOTIDE SEQUENCE [LARGE SCALE GENOMIC DNA]</scope>
    <source>
        <strain evidence="1 2">DGU11</strain>
    </source>
</reference>
<evidence type="ECO:0000313" key="2">
    <source>
        <dbReference type="Proteomes" id="UP001464555"/>
    </source>
</evidence>
<dbReference type="EMBL" id="JBBYHR010000002">
    <property type="protein sequence ID" value="MEL1243541.1"/>
    <property type="molecule type" value="Genomic_DNA"/>
</dbReference>
<name>A0ABU9HTQ5_9FLAO</name>
<dbReference type="Proteomes" id="UP001464555">
    <property type="component" value="Unassembled WGS sequence"/>
</dbReference>
<organism evidence="1 2">
    <name type="scientific">Flavobacterium arundinis</name>
    <dbReference type="NCBI Taxonomy" id="3139143"/>
    <lineage>
        <taxon>Bacteria</taxon>
        <taxon>Pseudomonadati</taxon>
        <taxon>Bacteroidota</taxon>
        <taxon>Flavobacteriia</taxon>
        <taxon>Flavobacteriales</taxon>
        <taxon>Flavobacteriaceae</taxon>
        <taxon>Flavobacterium</taxon>
    </lineage>
</organism>
<keyword evidence="2" id="KW-1185">Reference proteome</keyword>
<sequence length="215" mass="24733">MEIILPENISEITLGKFIKYDELLQRDLDTQNFNRRKISLFTGIPFKDTAHLRQADYDRLLFKIDAALNTDAEFTDRFTMHGIEFGFIPDFDKITIGEFADLSQHGLSSETLHRLMAVLFRPVIKTIGSSYVIMPYDGTEEYAEMMKDMPLNAVNGALVFFYSLASELQAATQKYLTEELLRENPLPNFSRTSAGIRRLKSWLRTIFLKSRGSKN</sequence>
<evidence type="ECO:0000313" key="1">
    <source>
        <dbReference type="EMBL" id="MEL1243541.1"/>
    </source>
</evidence>
<dbReference type="RefSeq" id="WP_341695857.1">
    <property type="nucleotide sequence ID" value="NZ_JBBYHR010000002.1"/>
</dbReference>
<comment type="caution">
    <text evidence="1">The sequence shown here is derived from an EMBL/GenBank/DDBJ whole genome shotgun (WGS) entry which is preliminary data.</text>
</comment>
<protein>
    <submittedName>
        <fullName evidence="1">Uncharacterized protein</fullName>
    </submittedName>
</protein>
<accession>A0ABU9HTQ5</accession>
<proteinExistence type="predicted"/>